<proteinExistence type="predicted"/>
<gene>
    <name evidence="1" type="ORF">LCGC14_0347340</name>
</gene>
<organism evidence="1">
    <name type="scientific">marine sediment metagenome</name>
    <dbReference type="NCBI Taxonomy" id="412755"/>
    <lineage>
        <taxon>unclassified sequences</taxon>
        <taxon>metagenomes</taxon>
        <taxon>ecological metagenomes</taxon>
    </lineage>
</organism>
<accession>A0A0F9TUN0</accession>
<protein>
    <submittedName>
        <fullName evidence="1">Uncharacterized protein</fullName>
    </submittedName>
</protein>
<name>A0A0F9TUN0_9ZZZZ</name>
<dbReference type="EMBL" id="LAZR01000258">
    <property type="protein sequence ID" value="KKN78667.1"/>
    <property type="molecule type" value="Genomic_DNA"/>
</dbReference>
<evidence type="ECO:0000313" key="1">
    <source>
        <dbReference type="EMBL" id="KKN78667.1"/>
    </source>
</evidence>
<sequence>MNKMQVLSLSLGVLLIIAIIVVTVVGKETFLAPPTRPEWSITQSDASGLCYEVYRGRVLDSQVPCP</sequence>
<dbReference type="AlphaFoldDB" id="A0A0F9TUN0"/>
<comment type="caution">
    <text evidence="1">The sequence shown here is derived from an EMBL/GenBank/DDBJ whole genome shotgun (WGS) entry which is preliminary data.</text>
</comment>
<reference evidence="1" key="1">
    <citation type="journal article" date="2015" name="Nature">
        <title>Complex archaea that bridge the gap between prokaryotes and eukaryotes.</title>
        <authorList>
            <person name="Spang A."/>
            <person name="Saw J.H."/>
            <person name="Jorgensen S.L."/>
            <person name="Zaremba-Niedzwiedzka K."/>
            <person name="Martijn J."/>
            <person name="Lind A.E."/>
            <person name="van Eijk R."/>
            <person name="Schleper C."/>
            <person name="Guy L."/>
            <person name="Ettema T.J."/>
        </authorList>
    </citation>
    <scope>NUCLEOTIDE SEQUENCE</scope>
</reference>